<keyword evidence="1" id="KW-0472">Membrane</keyword>
<feature type="transmembrane region" description="Helical" evidence="1">
    <location>
        <begin position="41"/>
        <end position="64"/>
    </location>
</feature>
<dbReference type="RefSeq" id="XP_017781768.1">
    <property type="nucleotide sequence ID" value="XM_017926279.1"/>
</dbReference>
<feature type="transmembrane region" description="Helical" evidence="1">
    <location>
        <begin position="115"/>
        <end position="138"/>
    </location>
</feature>
<evidence type="ECO:0000313" key="2">
    <source>
        <dbReference type="Proteomes" id="UP000695000"/>
    </source>
</evidence>
<gene>
    <name evidence="3" type="primary">LOC108566420</name>
</gene>
<evidence type="ECO:0000256" key="1">
    <source>
        <dbReference type="SAM" id="Phobius"/>
    </source>
</evidence>
<evidence type="ECO:0000313" key="3">
    <source>
        <dbReference type="RefSeq" id="XP_017781768.1"/>
    </source>
</evidence>
<keyword evidence="1" id="KW-0812">Transmembrane</keyword>
<dbReference type="GeneID" id="108566420"/>
<proteinExistence type="predicted"/>
<dbReference type="Pfam" id="PF15993">
    <property type="entry name" value="Fuseless"/>
    <property type="match status" value="1"/>
</dbReference>
<keyword evidence="1" id="KW-1133">Transmembrane helix</keyword>
<sequence>MMSVPLLQNPKTKIVSIVETGKTYYFREHEEKSLKSETARVAIFACDTLVSLFVVSALVVANWRGTWDLMDMYKDYFPTYTSFVFSSGMQVVCTLGRELIGDFLEDKTAILKRTFAVFFIYVYNILCNMQWRALWIIMDDFCGVIDVQKVAQEEGINWTRFLWFILGSIIVLAIFKCLRNISGPPFVITLDDHESTFRFPMRFRIQVRNCIFYVQNAEQDFPLSVTRATIEA</sequence>
<dbReference type="PANTHER" id="PTHR35270">
    <property type="entry name" value="FUSELESS, ISOFORM A"/>
    <property type="match status" value="1"/>
</dbReference>
<reference evidence="3" key="1">
    <citation type="submission" date="2025-08" db="UniProtKB">
        <authorList>
            <consortium name="RefSeq"/>
        </authorList>
    </citation>
    <scope>IDENTIFICATION</scope>
    <source>
        <tissue evidence="3">Whole Larva</tissue>
    </source>
</reference>
<name>A0ABM1N4L8_NICVS</name>
<accession>A0ABM1N4L8</accession>
<protein>
    <submittedName>
        <fullName evidence="3">Uncharacterized protein LOC108566420</fullName>
    </submittedName>
</protein>
<organism evidence="2 3">
    <name type="scientific">Nicrophorus vespilloides</name>
    <name type="common">Boreal carrion beetle</name>
    <dbReference type="NCBI Taxonomy" id="110193"/>
    <lineage>
        <taxon>Eukaryota</taxon>
        <taxon>Metazoa</taxon>
        <taxon>Ecdysozoa</taxon>
        <taxon>Arthropoda</taxon>
        <taxon>Hexapoda</taxon>
        <taxon>Insecta</taxon>
        <taxon>Pterygota</taxon>
        <taxon>Neoptera</taxon>
        <taxon>Endopterygota</taxon>
        <taxon>Coleoptera</taxon>
        <taxon>Polyphaga</taxon>
        <taxon>Staphyliniformia</taxon>
        <taxon>Silphidae</taxon>
        <taxon>Nicrophorinae</taxon>
        <taxon>Nicrophorus</taxon>
    </lineage>
</organism>
<dbReference type="InterPro" id="IPR032751">
    <property type="entry name" value="Fuseless"/>
</dbReference>
<feature type="transmembrane region" description="Helical" evidence="1">
    <location>
        <begin position="158"/>
        <end position="178"/>
    </location>
</feature>
<dbReference type="PANTHER" id="PTHR35270:SF2">
    <property type="entry name" value="FUSELESS, ISOFORM A"/>
    <property type="match status" value="1"/>
</dbReference>
<dbReference type="Proteomes" id="UP000695000">
    <property type="component" value="Unplaced"/>
</dbReference>
<keyword evidence="2" id="KW-1185">Reference proteome</keyword>